<evidence type="ECO:0000313" key="2">
    <source>
        <dbReference type="EMBL" id="EOA89319.1"/>
    </source>
</evidence>
<name>R0KJG2_EXST2</name>
<keyword evidence="3" id="KW-1185">Reference proteome</keyword>
<accession>R0KJG2</accession>
<dbReference type="GeneID" id="19403031"/>
<keyword evidence="1" id="KW-0472">Membrane</keyword>
<dbReference type="Proteomes" id="UP000016935">
    <property type="component" value="Unassembled WGS sequence"/>
</dbReference>
<feature type="transmembrane region" description="Helical" evidence="1">
    <location>
        <begin position="82"/>
        <end position="102"/>
    </location>
</feature>
<protein>
    <submittedName>
        <fullName evidence="2">Uncharacterized protein</fullName>
    </submittedName>
</protein>
<dbReference type="EMBL" id="KB908515">
    <property type="protein sequence ID" value="EOA89319.1"/>
    <property type="molecule type" value="Genomic_DNA"/>
</dbReference>
<evidence type="ECO:0000256" key="1">
    <source>
        <dbReference type="SAM" id="Phobius"/>
    </source>
</evidence>
<sequence>MSNEDPDYEMEYETLQAQLLPFADHILAQLDDARRLADRQRADRSVIEWLNKSAQHSDTRPPSPLDDGQLIEPIEQRLLRPWFALAIFGAIMFALGFAVGCFL</sequence>
<evidence type="ECO:0000313" key="3">
    <source>
        <dbReference type="Proteomes" id="UP000016935"/>
    </source>
</evidence>
<keyword evidence="1" id="KW-1133">Transmembrane helix</keyword>
<keyword evidence="1" id="KW-0812">Transmembrane</keyword>
<gene>
    <name evidence="2" type="ORF">SETTUDRAFT_26547</name>
</gene>
<dbReference type="AlphaFoldDB" id="R0KJG2"/>
<organism evidence="2 3">
    <name type="scientific">Exserohilum turcicum (strain 28A)</name>
    <name type="common">Northern leaf blight fungus</name>
    <name type="synonym">Setosphaeria turcica</name>
    <dbReference type="NCBI Taxonomy" id="671987"/>
    <lineage>
        <taxon>Eukaryota</taxon>
        <taxon>Fungi</taxon>
        <taxon>Dikarya</taxon>
        <taxon>Ascomycota</taxon>
        <taxon>Pezizomycotina</taxon>
        <taxon>Dothideomycetes</taxon>
        <taxon>Pleosporomycetidae</taxon>
        <taxon>Pleosporales</taxon>
        <taxon>Pleosporineae</taxon>
        <taxon>Pleosporaceae</taxon>
        <taxon>Exserohilum</taxon>
    </lineage>
</organism>
<dbReference type="HOGENOM" id="CLU_2265390_0_0_1"/>
<proteinExistence type="predicted"/>
<dbReference type="RefSeq" id="XP_008022879.1">
    <property type="nucleotide sequence ID" value="XM_008024688.1"/>
</dbReference>
<reference evidence="2 3" key="2">
    <citation type="journal article" date="2013" name="PLoS Genet.">
        <title>Comparative genome structure, secondary metabolite, and effector coding capacity across Cochliobolus pathogens.</title>
        <authorList>
            <person name="Condon B.J."/>
            <person name="Leng Y."/>
            <person name="Wu D."/>
            <person name="Bushley K.E."/>
            <person name="Ohm R.A."/>
            <person name="Otillar R."/>
            <person name="Martin J."/>
            <person name="Schackwitz W."/>
            <person name="Grimwood J."/>
            <person name="MohdZainudin N."/>
            <person name="Xue C."/>
            <person name="Wang R."/>
            <person name="Manning V.A."/>
            <person name="Dhillon B."/>
            <person name="Tu Z.J."/>
            <person name="Steffenson B.J."/>
            <person name="Salamov A."/>
            <person name="Sun H."/>
            <person name="Lowry S."/>
            <person name="LaButti K."/>
            <person name="Han J."/>
            <person name="Copeland A."/>
            <person name="Lindquist E."/>
            <person name="Barry K."/>
            <person name="Schmutz J."/>
            <person name="Baker S.E."/>
            <person name="Ciuffetti L.M."/>
            <person name="Grigoriev I.V."/>
            <person name="Zhong S."/>
            <person name="Turgeon B.G."/>
        </authorList>
    </citation>
    <scope>NUCLEOTIDE SEQUENCE [LARGE SCALE GENOMIC DNA]</scope>
    <source>
        <strain evidence="3">28A</strain>
    </source>
</reference>
<reference evidence="2 3" key="1">
    <citation type="journal article" date="2012" name="PLoS Pathog.">
        <title>Diverse lifestyles and strategies of plant pathogenesis encoded in the genomes of eighteen Dothideomycetes fungi.</title>
        <authorList>
            <person name="Ohm R.A."/>
            <person name="Feau N."/>
            <person name="Henrissat B."/>
            <person name="Schoch C.L."/>
            <person name="Horwitz B.A."/>
            <person name="Barry K.W."/>
            <person name="Condon B.J."/>
            <person name="Copeland A.C."/>
            <person name="Dhillon B."/>
            <person name="Glaser F."/>
            <person name="Hesse C.N."/>
            <person name="Kosti I."/>
            <person name="LaButti K."/>
            <person name="Lindquist E.A."/>
            <person name="Lucas S."/>
            <person name="Salamov A.A."/>
            <person name="Bradshaw R.E."/>
            <person name="Ciuffetti L."/>
            <person name="Hamelin R.C."/>
            <person name="Kema G.H.J."/>
            <person name="Lawrence C."/>
            <person name="Scott J.A."/>
            <person name="Spatafora J.W."/>
            <person name="Turgeon B.G."/>
            <person name="de Wit P.J.G.M."/>
            <person name="Zhong S."/>
            <person name="Goodwin S.B."/>
            <person name="Grigoriev I.V."/>
        </authorList>
    </citation>
    <scope>NUCLEOTIDE SEQUENCE [LARGE SCALE GENOMIC DNA]</scope>
    <source>
        <strain evidence="3">28A</strain>
    </source>
</reference>